<comment type="caution">
    <text evidence="7">The sequence shown here is derived from an EMBL/GenBank/DDBJ whole genome shotgun (WGS) entry which is preliminary data.</text>
</comment>
<evidence type="ECO:0000256" key="3">
    <source>
        <dbReference type="ARBA" id="ARBA00022801"/>
    </source>
</evidence>
<evidence type="ECO:0000313" key="7">
    <source>
        <dbReference type="EMBL" id="GII90557.1"/>
    </source>
</evidence>
<keyword evidence="8" id="KW-1185">Reference proteome</keyword>
<evidence type="ECO:0000313" key="8">
    <source>
        <dbReference type="Proteomes" id="UP000606172"/>
    </source>
</evidence>
<dbReference type="PROSITE" id="PS00893">
    <property type="entry name" value="NUDIX_BOX"/>
    <property type="match status" value="1"/>
</dbReference>
<keyword evidence="4" id="KW-0460">Magnesium</keyword>
<dbReference type="InterPro" id="IPR020476">
    <property type="entry name" value="Nudix_hydrolase"/>
</dbReference>
<dbReference type="GO" id="GO:0016787">
    <property type="term" value="F:hydrolase activity"/>
    <property type="evidence" value="ECO:0007669"/>
    <property type="project" value="UniProtKB-KW"/>
</dbReference>
<protein>
    <submittedName>
        <fullName evidence="7">DNA mismatch repair protein MutT</fullName>
    </submittedName>
</protein>
<dbReference type="PANTHER" id="PTHR43046:SF12">
    <property type="entry name" value="GDP-MANNOSE MANNOSYL HYDROLASE"/>
    <property type="match status" value="1"/>
</dbReference>
<comment type="cofactor">
    <cofactor evidence="1">
        <name>Mg(2+)</name>
        <dbReference type="ChEBI" id="CHEBI:18420"/>
    </cofactor>
</comment>
<accession>A0A919V632</accession>
<dbReference type="EMBL" id="BOOW01000006">
    <property type="protein sequence ID" value="GII90557.1"/>
    <property type="molecule type" value="Genomic_DNA"/>
</dbReference>
<evidence type="ECO:0000256" key="5">
    <source>
        <dbReference type="RuleBase" id="RU003476"/>
    </source>
</evidence>
<dbReference type="Pfam" id="PF00293">
    <property type="entry name" value="NUDIX"/>
    <property type="match status" value="1"/>
</dbReference>
<dbReference type="PROSITE" id="PS51462">
    <property type="entry name" value="NUDIX"/>
    <property type="match status" value="1"/>
</dbReference>
<sequence>MRVTQPTWRPSARILLADPHDRLLLFRVADGTWITPGGGIDKGEPVEVAATRELREETGRHVTTAQLGPVVALTEGHWEGQWNGRLYYSVESYFFLRVPEFTVDTSGFTDYERSDISVHRWWSLTELQDTTERVVPWGLPGLLPRLYAGEVPAAPVRLPWHHPEFGHLEPVRPPSAL</sequence>
<dbReference type="Proteomes" id="UP000606172">
    <property type="component" value="Unassembled WGS sequence"/>
</dbReference>
<gene>
    <name evidence="7" type="ORF">Ssi02_07880</name>
</gene>
<dbReference type="InterPro" id="IPR000086">
    <property type="entry name" value="NUDIX_hydrolase_dom"/>
</dbReference>
<evidence type="ECO:0000256" key="2">
    <source>
        <dbReference type="ARBA" id="ARBA00005582"/>
    </source>
</evidence>
<organism evidence="7 8">
    <name type="scientific">Sinosporangium siamense</name>
    <dbReference type="NCBI Taxonomy" id="1367973"/>
    <lineage>
        <taxon>Bacteria</taxon>
        <taxon>Bacillati</taxon>
        <taxon>Actinomycetota</taxon>
        <taxon>Actinomycetes</taxon>
        <taxon>Streptosporangiales</taxon>
        <taxon>Streptosporangiaceae</taxon>
        <taxon>Sinosporangium</taxon>
    </lineage>
</organism>
<evidence type="ECO:0000256" key="1">
    <source>
        <dbReference type="ARBA" id="ARBA00001946"/>
    </source>
</evidence>
<comment type="similarity">
    <text evidence="2 5">Belongs to the Nudix hydrolase family.</text>
</comment>
<reference evidence="7" key="1">
    <citation type="submission" date="2021-01" db="EMBL/GenBank/DDBJ databases">
        <title>Whole genome shotgun sequence of Sinosporangium siamense NBRC 109515.</title>
        <authorList>
            <person name="Komaki H."/>
            <person name="Tamura T."/>
        </authorList>
    </citation>
    <scope>NUCLEOTIDE SEQUENCE</scope>
    <source>
        <strain evidence="7">NBRC 109515</strain>
    </source>
</reference>
<evidence type="ECO:0000256" key="4">
    <source>
        <dbReference type="ARBA" id="ARBA00022842"/>
    </source>
</evidence>
<dbReference type="PRINTS" id="PR00502">
    <property type="entry name" value="NUDIXFAMILY"/>
</dbReference>
<dbReference type="PANTHER" id="PTHR43046">
    <property type="entry name" value="GDP-MANNOSE MANNOSYL HYDROLASE"/>
    <property type="match status" value="1"/>
</dbReference>
<evidence type="ECO:0000259" key="6">
    <source>
        <dbReference type="PROSITE" id="PS51462"/>
    </source>
</evidence>
<proteinExistence type="inferred from homology"/>
<dbReference type="InterPro" id="IPR020084">
    <property type="entry name" value="NUDIX_hydrolase_CS"/>
</dbReference>
<keyword evidence="3 5" id="KW-0378">Hydrolase</keyword>
<dbReference type="CDD" id="cd04685">
    <property type="entry name" value="NUDIX_Hydrolase"/>
    <property type="match status" value="1"/>
</dbReference>
<dbReference type="Gene3D" id="3.90.79.10">
    <property type="entry name" value="Nucleoside Triphosphate Pyrophosphohydrolase"/>
    <property type="match status" value="1"/>
</dbReference>
<name>A0A919V632_9ACTN</name>
<feature type="domain" description="Nudix hydrolase" evidence="6">
    <location>
        <begin position="7"/>
        <end position="147"/>
    </location>
</feature>
<dbReference type="SUPFAM" id="SSF55811">
    <property type="entry name" value="Nudix"/>
    <property type="match status" value="1"/>
</dbReference>
<dbReference type="InterPro" id="IPR015797">
    <property type="entry name" value="NUDIX_hydrolase-like_dom_sf"/>
</dbReference>
<dbReference type="AlphaFoldDB" id="A0A919V632"/>